<name>A0A484C0L8_PERFV</name>
<sequence length="255" mass="27073">MDLGSFLFSVISLLGAALCFNGDNISCPCPNIPSFDLTELPPETCFRIDSSFRYTCIGGYVRKAGTSNLIKCKLVGGSPKWSTPTLVCITDPKITTTQPPKSTVTTRHTDIPHDSTITTSVTAASPSTEKTQSISTAASVTTGRDRTELTSAGLQAQTNHSQAGTVMTETKGTHRITSTSTTTEPSSNSTVSSAIPYSFSAHCNTTAAISCASLAFVLALMGISLYCYKRKSRNSIPPEPVQEQLYMHVPSDPAS</sequence>
<dbReference type="Gene3D" id="2.20.28.230">
    <property type="match status" value="1"/>
</dbReference>
<feature type="region of interest" description="Disordered" evidence="3">
    <location>
        <begin position="120"/>
        <end position="144"/>
    </location>
</feature>
<proteinExistence type="predicted"/>
<dbReference type="SUPFAM" id="SSF57535">
    <property type="entry name" value="Complement control module/SCR domain"/>
    <property type="match status" value="1"/>
</dbReference>
<dbReference type="InterPro" id="IPR042372">
    <property type="entry name" value="IL15RA"/>
</dbReference>
<evidence type="ECO:0000313" key="7">
    <source>
        <dbReference type="EMBL" id="TDG96896.1"/>
    </source>
</evidence>
<dbReference type="EMBL" id="SCKG01000023">
    <property type="protein sequence ID" value="TDG96896.1"/>
    <property type="molecule type" value="Genomic_DNA"/>
</dbReference>
<protein>
    <recommendedName>
        <fullName evidence="6">Sushi domain-containing protein</fullName>
    </recommendedName>
</protein>
<reference evidence="7 8" key="1">
    <citation type="submission" date="2019-01" db="EMBL/GenBank/DDBJ databases">
        <title>A chromosome-scale genome assembly of the yellow perch, Perca flavescens.</title>
        <authorList>
            <person name="Feron R."/>
            <person name="Morvezen R."/>
            <person name="Bestin A."/>
            <person name="Haffray P."/>
            <person name="Klopp C."/>
            <person name="Zahm M."/>
            <person name="Cabau C."/>
            <person name="Roques C."/>
            <person name="Donnadieu C."/>
            <person name="Bouchez O."/>
            <person name="Christie M."/>
            <person name="Larson W."/>
            <person name="Guiguen Y."/>
        </authorList>
    </citation>
    <scope>NUCLEOTIDE SEQUENCE [LARGE SCALE GENOMIC DNA]</scope>
    <source>
        <strain evidence="7">YP-PL-M2</strain>
        <tissue evidence="7">Blood</tissue>
    </source>
</reference>
<feature type="signal peptide" evidence="5">
    <location>
        <begin position="1"/>
        <end position="19"/>
    </location>
</feature>
<dbReference type="AlphaFoldDB" id="A0A484C0L8"/>
<feature type="domain" description="Sushi" evidence="6">
    <location>
        <begin position="25"/>
        <end position="90"/>
    </location>
</feature>
<keyword evidence="5" id="KW-0732">Signal</keyword>
<keyword evidence="4" id="KW-1133">Transmembrane helix</keyword>
<feature type="compositionally biased region" description="Polar residues" evidence="3">
    <location>
        <begin position="157"/>
        <end position="168"/>
    </location>
</feature>
<dbReference type="Proteomes" id="UP000295070">
    <property type="component" value="Chromosome 23"/>
</dbReference>
<keyword evidence="4" id="KW-0812">Transmembrane</keyword>
<organism evidence="7 8">
    <name type="scientific">Perca flavescens</name>
    <name type="common">American yellow perch</name>
    <name type="synonym">Morone flavescens</name>
    <dbReference type="NCBI Taxonomy" id="8167"/>
    <lineage>
        <taxon>Eukaryota</taxon>
        <taxon>Metazoa</taxon>
        <taxon>Chordata</taxon>
        <taxon>Craniata</taxon>
        <taxon>Vertebrata</taxon>
        <taxon>Euteleostomi</taxon>
        <taxon>Actinopterygii</taxon>
        <taxon>Neopterygii</taxon>
        <taxon>Teleostei</taxon>
        <taxon>Neoteleostei</taxon>
        <taxon>Acanthomorphata</taxon>
        <taxon>Eupercaria</taxon>
        <taxon>Perciformes</taxon>
        <taxon>Percoidei</taxon>
        <taxon>Percidae</taxon>
        <taxon>Percinae</taxon>
        <taxon>Perca</taxon>
    </lineage>
</organism>
<evidence type="ECO:0000256" key="3">
    <source>
        <dbReference type="SAM" id="MobiDB-lite"/>
    </source>
</evidence>
<dbReference type="InterPro" id="IPR035976">
    <property type="entry name" value="Sushi/SCR/CCP_sf"/>
</dbReference>
<keyword evidence="8" id="KW-1185">Reference proteome</keyword>
<feature type="compositionally biased region" description="Low complexity" evidence="3">
    <location>
        <begin position="175"/>
        <end position="191"/>
    </location>
</feature>
<dbReference type="InterPro" id="IPR000436">
    <property type="entry name" value="Sushi_SCR_CCP_dom"/>
</dbReference>
<comment type="caution">
    <text evidence="7">The sequence shown here is derived from an EMBL/GenBank/DDBJ whole genome shotgun (WGS) entry which is preliminary data.</text>
</comment>
<feature type="chain" id="PRO_5019789316" description="Sushi domain-containing protein" evidence="5">
    <location>
        <begin position="20"/>
        <end position="255"/>
    </location>
</feature>
<evidence type="ECO:0000313" key="8">
    <source>
        <dbReference type="Proteomes" id="UP000295070"/>
    </source>
</evidence>
<evidence type="ECO:0000259" key="6">
    <source>
        <dbReference type="PROSITE" id="PS50923"/>
    </source>
</evidence>
<dbReference type="STRING" id="8167.A0A484C0L8"/>
<feature type="transmembrane region" description="Helical" evidence="4">
    <location>
        <begin position="207"/>
        <end position="228"/>
    </location>
</feature>
<feature type="compositionally biased region" description="Polar residues" evidence="3">
    <location>
        <begin position="120"/>
        <end position="142"/>
    </location>
</feature>
<dbReference type="PANTHER" id="PTHR15060">
    <property type="entry name" value="INTERLEUKIN-15 RECEPTOR SUBUNIT ALPHA"/>
    <property type="match status" value="1"/>
</dbReference>
<accession>A0A484C0L8</accession>
<feature type="region of interest" description="Disordered" evidence="3">
    <location>
        <begin position="157"/>
        <end position="191"/>
    </location>
</feature>
<dbReference type="PROSITE" id="PS50923">
    <property type="entry name" value="SUSHI"/>
    <property type="match status" value="1"/>
</dbReference>
<gene>
    <name evidence="7" type="ORF">EPR50_G00233290</name>
</gene>
<evidence type="ECO:0000256" key="5">
    <source>
        <dbReference type="SAM" id="SignalP"/>
    </source>
</evidence>
<dbReference type="GO" id="GO:0042010">
    <property type="term" value="F:interleukin-15 receptor activity"/>
    <property type="evidence" value="ECO:0007669"/>
    <property type="project" value="InterPro"/>
</dbReference>
<keyword evidence="1" id="KW-1015">Disulfide bond</keyword>
<dbReference type="PANTHER" id="PTHR15060:SF0">
    <property type="entry name" value="INTERLEUKIN-15 RECEPTOR SUBUNIT ALPHA"/>
    <property type="match status" value="1"/>
</dbReference>
<comment type="caution">
    <text evidence="2">Lacks conserved residue(s) required for the propagation of feature annotation.</text>
</comment>
<evidence type="ECO:0000256" key="1">
    <source>
        <dbReference type="ARBA" id="ARBA00023157"/>
    </source>
</evidence>
<keyword evidence="4" id="KW-0472">Membrane</keyword>
<evidence type="ECO:0000256" key="4">
    <source>
        <dbReference type="SAM" id="Phobius"/>
    </source>
</evidence>
<evidence type="ECO:0000256" key="2">
    <source>
        <dbReference type="PROSITE-ProRule" id="PRU00302"/>
    </source>
</evidence>
<keyword evidence="2" id="KW-0768">Sushi</keyword>